<dbReference type="OrthoDB" id="371856at2157"/>
<dbReference type="FunFam" id="2.20.28.20:FF:000001">
    <property type="entry name" value="Methionine--tRNA ligase"/>
    <property type="match status" value="1"/>
</dbReference>
<dbReference type="Gene3D" id="3.40.50.620">
    <property type="entry name" value="HUPs"/>
    <property type="match status" value="1"/>
</dbReference>
<name>A0A088E8K9_9CREN</name>
<comment type="catalytic activity">
    <reaction evidence="8 9">
        <text>tRNA(Met) + L-methionine + ATP = L-methionyl-tRNA(Met) + AMP + diphosphate</text>
        <dbReference type="Rhea" id="RHEA:13481"/>
        <dbReference type="Rhea" id="RHEA-COMP:9667"/>
        <dbReference type="Rhea" id="RHEA-COMP:9698"/>
        <dbReference type="ChEBI" id="CHEBI:30616"/>
        <dbReference type="ChEBI" id="CHEBI:33019"/>
        <dbReference type="ChEBI" id="CHEBI:57844"/>
        <dbReference type="ChEBI" id="CHEBI:78442"/>
        <dbReference type="ChEBI" id="CHEBI:78530"/>
        <dbReference type="ChEBI" id="CHEBI:456215"/>
        <dbReference type="EC" id="6.1.1.10"/>
    </reaction>
</comment>
<dbReference type="InterPro" id="IPR029038">
    <property type="entry name" value="MetRS_Zn"/>
</dbReference>
<dbReference type="EMBL" id="CP012173">
    <property type="protein sequence ID" value="AKV77107.1"/>
    <property type="molecule type" value="Genomic_DNA"/>
</dbReference>
<comment type="similarity">
    <text evidence="9">Belongs to the class-I aminoacyl-tRNA synthetase family. MetG type 1 subfamily.</text>
</comment>
<keyword evidence="5 9" id="KW-0067">ATP-binding</keyword>
<dbReference type="SMR" id="A0A088E8K9"/>
<dbReference type="Proteomes" id="UP000029084">
    <property type="component" value="Chromosome"/>
</dbReference>
<dbReference type="InterPro" id="IPR033911">
    <property type="entry name" value="MetRS_core"/>
</dbReference>
<evidence type="ECO:0000313" key="17">
    <source>
        <dbReference type="EMBL" id="AKV83835.1"/>
    </source>
</evidence>
<dbReference type="GO" id="GO:0017101">
    <property type="term" value="C:aminoacyl-tRNA synthetase multienzyme complex"/>
    <property type="evidence" value="ECO:0007669"/>
    <property type="project" value="TreeGrafter"/>
</dbReference>
<dbReference type="PANTHER" id="PTHR45765:SF1">
    <property type="entry name" value="METHIONINE--TRNA LIGASE, CYTOPLASMIC"/>
    <property type="match status" value="1"/>
</dbReference>
<keyword evidence="4 9" id="KW-0547">Nucleotide-binding</keyword>
<feature type="domain" description="Methionyl/Leucyl tRNA synthetase" evidence="10">
    <location>
        <begin position="3"/>
        <end position="396"/>
    </location>
</feature>
<protein>
    <recommendedName>
        <fullName evidence="9">Methionine--tRNA ligase</fullName>
        <ecNumber evidence="9">6.1.1.10</ecNumber>
    </recommendedName>
    <alternativeName>
        <fullName evidence="9">Methionyl-tRNA synthetase</fullName>
        <shortName evidence="9">MetRS</shortName>
    </alternativeName>
</protein>
<dbReference type="SUPFAM" id="SSF52374">
    <property type="entry name" value="Nucleotidylyl transferase"/>
    <property type="match status" value="1"/>
</dbReference>
<evidence type="ECO:0000256" key="3">
    <source>
        <dbReference type="ARBA" id="ARBA00022598"/>
    </source>
</evidence>
<keyword evidence="9" id="KW-0479">Metal-binding</keyword>
<feature type="short sequence motif" description="'KMSKS' region" evidence="9">
    <location>
        <begin position="333"/>
        <end position="337"/>
    </location>
</feature>
<evidence type="ECO:0000313" key="20">
    <source>
        <dbReference type="Proteomes" id="UP000061362"/>
    </source>
</evidence>
<evidence type="ECO:0000313" key="21">
    <source>
        <dbReference type="Proteomes" id="UP000062398"/>
    </source>
</evidence>
<dbReference type="InterPro" id="IPR009080">
    <property type="entry name" value="tRNAsynth_Ia_anticodon-bd"/>
</dbReference>
<evidence type="ECO:0000313" key="14">
    <source>
        <dbReference type="EMBL" id="AKV77107.1"/>
    </source>
</evidence>
<dbReference type="AlphaFoldDB" id="A0A088E8K9"/>
<dbReference type="PATRIC" id="fig|43687.5.peg.2071"/>
<evidence type="ECO:0000256" key="2">
    <source>
        <dbReference type="ARBA" id="ARBA00022490"/>
    </source>
</evidence>
<dbReference type="PANTHER" id="PTHR45765">
    <property type="entry name" value="METHIONINE--TRNA LIGASE"/>
    <property type="match status" value="1"/>
</dbReference>
<evidence type="ECO:0000313" key="16">
    <source>
        <dbReference type="EMBL" id="AKV81603.1"/>
    </source>
</evidence>
<evidence type="ECO:0000313" key="13">
    <source>
        <dbReference type="EMBL" id="AKV74870.1"/>
    </source>
</evidence>
<dbReference type="EC" id="6.1.1.10" evidence="9"/>
<dbReference type="GO" id="GO:0005524">
    <property type="term" value="F:ATP binding"/>
    <property type="evidence" value="ECO:0007669"/>
    <property type="project" value="UniProtKB-UniRule"/>
</dbReference>
<dbReference type="RefSeq" id="WP_012021840.1">
    <property type="nucleotide sequence ID" value="NZ_AP019770.1"/>
</dbReference>
<proteinExistence type="inferred from homology"/>
<dbReference type="InterPro" id="IPR041872">
    <property type="entry name" value="Anticodon_Met"/>
</dbReference>
<dbReference type="HAMAP" id="MF_00098">
    <property type="entry name" value="Met_tRNA_synth_type1"/>
    <property type="match status" value="1"/>
</dbReference>
<feature type="binding site" evidence="9">
    <location>
        <position position="146"/>
    </location>
    <ligand>
        <name>Zn(2+)</name>
        <dbReference type="ChEBI" id="CHEBI:29105"/>
    </ligand>
</feature>
<dbReference type="OMA" id="NMFLPDR"/>
<evidence type="ECO:0000256" key="4">
    <source>
        <dbReference type="ARBA" id="ARBA00022741"/>
    </source>
</evidence>
<dbReference type="InterPro" id="IPR014729">
    <property type="entry name" value="Rossmann-like_a/b/a_fold"/>
</dbReference>
<keyword evidence="6 9" id="KW-0648">Protein biosynthesis</keyword>
<evidence type="ECO:0000259" key="11">
    <source>
        <dbReference type="Pfam" id="PF19303"/>
    </source>
</evidence>
<comment type="cofactor">
    <cofactor evidence="9">
        <name>Zn(2+)</name>
        <dbReference type="ChEBI" id="CHEBI:29105"/>
    </cofactor>
    <text evidence="9">Binds 1 zinc ion per subunit.</text>
</comment>
<gene>
    <name evidence="9" type="primary">metG</name>
    <name evidence="12" type="ORF">HA72_1913</name>
    <name evidence="13" type="ORF">MsedA_1962</name>
    <name evidence="14" type="ORF">MsedB_1964</name>
    <name evidence="15" type="ORF">MsedC_1962</name>
    <name evidence="16" type="ORF">MsedD_1963</name>
    <name evidence="17" type="ORF">MsedE_1963</name>
</gene>
<dbReference type="InterPro" id="IPR015413">
    <property type="entry name" value="Methionyl/Leucyl_tRNA_Synth"/>
</dbReference>
<dbReference type="Proteomes" id="UP000062398">
    <property type="component" value="Chromosome"/>
</dbReference>
<dbReference type="GO" id="GO:0005829">
    <property type="term" value="C:cytosol"/>
    <property type="evidence" value="ECO:0007669"/>
    <property type="project" value="TreeGrafter"/>
</dbReference>
<dbReference type="Proteomes" id="UP000056255">
    <property type="component" value="Chromosome"/>
</dbReference>
<feature type="binding site" evidence="9">
    <location>
        <position position="143"/>
    </location>
    <ligand>
        <name>Zn(2+)</name>
        <dbReference type="ChEBI" id="CHEBI:29105"/>
    </ligand>
</feature>
<dbReference type="Pfam" id="PF09334">
    <property type="entry name" value="tRNA-synt_1g"/>
    <property type="match status" value="1"/>
</dbReference>
<evidence type="ECO:0000256" key="8">
    <source>
        <dbReference type="ARBA" id="ARBA00047364"/>
    </source>
</evidence>
<reference evidence="12 18" key="1">
    <citation type="journal article" date="2014" name="J. Bacteriol.">
        <title>Role of an Archaeal PitA Transporter in the Copper and Arsenic Resistance of Metallosphaera sedula, an Extreme Thermoacidophile.</title>
        <authorList>
            <person name="McCarthy S."/>
            <person name="Ai C."/>
            <person name="Wheaton G."/>
            <person name="Tevatia R."/>
            <person name="Eckrich V."/>
            <person name="Kelly R."/>
            <person name="Blum P."/>
        </authorList>
    </citation>
    <scope>NUCLEOTIDE SEQUENCE [LARGE SCALE GENOMIC DNA]</scope>
    <source>
        <strain evidence="12 18">CuR1</strain>
    </source>
</reference>
<dbReference type="NCBIfam" id="TIGR00398">
    <property type="entry name" value="metG"/>
    <property type="match status" value="1"/>
</dbReference>
<sequence length="568" mass="65279">MKILVASAWPYVQSVPHLGNLIGSILSADVFARYARLKYGKENVVFVSGSDEHGTPIEIEAIKRGVSPKSLTDQAHEYDRQLFLNTWNISFDNYTRTESEVHKSFVKEFLLGVSKYIKVEEEELPYCERDKLFLPDRFVKGTCPYCGFEDARGDQCDRCGRLLTPSLLINPKCAICGTPPVLRKTKHWFFDLRPFSEPIREWITSSQDMPENVKGTALSWVNEGLKPRSLTRDNSWGIPAPFPGAEGKTIYVWFEALLGYLSATLEYFQGRGETERWKEFWENGKVRSYYFIGKDNIPFHAVILPAMLLASEKNYALPTVIAATEYLMYEGQKFSKSRKIGIWIDEAPLIMEVDYWRFLLIRMRPEEKDMNFTWTEAIRIVNSELNDDVGNLVNRVITMVNRYFQGKIPEPKNLKEVDMRLLSRVGETLDQVSFMFEKGKLKGGTELVLTLARETNAYLNEKAPWDKVKSDVEDASNTLFVASSAIRAIALMLYPVIPEKAKLIYDQLGLDITQERWDNAKEPLKPGHVVGKPAPVFKKLPQDFEKNLNEILEKVRKEVEKRRPTLLK</sequence>
<dbReference type="SUPFAM" id="SSF57770">
    <property type="entry name" value="Methionyl-tRNA synthetase (MetRS), Zn-domain"/>
    <property type="match status" value="1"/>
</dbReference>
<evidence type="ECO:0000313" key="23">
    <source>
        <dbReference type="Proteomes" id="UP000068832"/>
    </source>
</evidence>
<dbReference type="Proteomes" id="UP000068832">
    <property type="component" value="Chromosome"/>
</dbReference>
<evidence type="ECO:0000256" key="9">
    <source>
        <dbReference type="HAMAP-Rule" id="MF_00098"/>
    </source>
</evidence>
<feature type="binding site" evidence="9">
    <location>
        <position position="159"/>
    </location>
    <ligand>
        <name>Zn(2+)</name>
        <dbReference type="ChEBI" id="CHEBI:29105"/>
    </ligand>
</feature>
<dbReference type="EMBL" id="CP012174">
    <property type="protein sequence ID" value="AKV79358.1"/>
    <property type="molecule type" value="Genomic_DNA"/>
</dbReference>
<evidence type="ECO:0000256" key="6">
    <source>
        <dbReference type="ARBA" id="ARBA00022917"/>
    </source>
</evidence>
<feature type="binding site" evidence="9">
    <location>
        <position position="156"/>
    </location>
    <ligand>
        <name>Zn(2+)</name>
        <dbReference type="ChEBI" id="CHEBI:29105"/>
    </ligand>
</feature>
<dbReference type="Gene3D" id="2.20.28.20">
    <property type="entry name" value="Methionyl-tRNA synthetase, Zn-domain"/>
    <property type="match status" value="1"/>
</dbReference>
<organism evidence="12 18">
    <name type="scientific">Metallosphaera sedula</name>
    <dbReference type="NCBI Taxonomy" id="43687"/>
    <lineage>
        <taxon>Archaea</taxon>
        <taxon>Thermoproteota</taxon>
        <taxon>Thermoprotei</taxon>
        <taxon>Sulfolobales</taxon>
        <taxon>Sulfolobaceae</taxon>
        <taxon>Metallosphaera</taxon>
    </lineage>
</organism>
<dbReference type="Pfam" id="PF19303">
    <property type="entry name" value="Anticodon_3"/>
    <property type="match status" value="1"/>
</dbReference>
<feature type="binding site" evidence="9">
    <location>
        <position position="336"/>
    </location>
    <ligand>
        <name>ATP</name>
        <dbReference type="ChEBI" id="CHEBI:30616"/>
    </ligand>
</feature>
<keyword evidence="3 9" id="KW-0436">Ligase</keyword>
<evidence type="ECO:0000313" key="18">
    <source>
        <dbReference type="Proteomes" id="UP000029084"/>
    </source>
</evidence>
<dbReference type="EMBL" id="CP012172">
    <property type="protein sequence ID" value="AKV74870.1"/>
    <property type="molecule type" value="Genomic_DNA"/>
</dbReference>
<dbReference type="SUPFAM" id="SSF47323">
    <property type="entry name" value="Anticodon-binding domain of a subclass of class I aminoacyl-tRNA synthetases"/>
    <property type="match status" value="1"/>
</dbReference>
<dbReference type="CDD" id="cd00814">
    <property type="entry name" value="MetRS_core"/>
    <property type="match status" value="1"/>
</dbReference>
<evidence type="ECO:0000313" key="22">
    <source>
        <dbReference type="Proteomes" id="UP000062475"/>
    </source>
</evidence>
<evidence type="ECO:0000256" key="7">
    <source>
        <dbReference type="ARBA" id="ARBA00023146"/>
    </source>
</evidence>
<evidence type="ECO:0000259" key="10">
    <source>
        <dbReference type="Pfam" id="PF09334"/>
    </source>
</evidence>
<dbReference type="GO" id="GO:0004825">
    <property type="term" value="F:methionine-tRNA ligase activity"/>
    <property type="evidence" value="ECO:0007669"/>
    <property type="project" value="UniProtKB-UniRule"/>
</dbReference>
<dbReference type="CDD" id="cd07957">
    <property type="entry name" value="Anticodon_Ia_Met"/>
    <property type="match status" value="1"/>
</dbReference>
<feature type="short sequence motif" description="'HIGH' region" evidence="9">
    <location>
        <begin position="10"/>
        <end position="20"/>
    </location>
</feature>
<reference evidence="17 19" key="3">
    <citation type="submission" date="2015-07" db="EMBL/GenBank/DDBJ databases">
        <title>Physiological, transcriptional responses and genome re-sequencing of acid resistant extremely thermoacidophilic Metallosphaera sedula SARC-M1.</title>
        <authorList>
            <person name="Ai C."/>
            <person name="McCarthy S."/>
            <person name="Eckrich V."/>
            <person name="Rudrappa D."/>
            <person name="Qiu G."/>
            <person name="Blum P."/>
        </authorList>
    </citation>
    <scope>NUCLEOTIDE SEQUENCE [LARGE SCALE GENOMIC DNA]</scope>
    <source>
        <strain evidence="17 19">SARC-M1</strain>
    </source>
</reference>
<feature type="domain" description="Methionyl-tRNA synthetase anticodon-binding" evidence="11">
    <location>
        <begin position="408"/>
        <end position="546"/>
    </location>
</feature>
<dbReference type="EMBL" id="CP012175">
    <property type="protein sequence ID" value="AKV81603.1"/>
    <property type="molecule type" value="Genomic_DNA"/>
</dbReference>
<dbReference type="GO" id="GO:0046872">
    <property type="term" value="F:metal ion binding"/>
    <property type="evidence" value="ECO:0007669"/>
    <property type="project" value="UniProtKB-KW"/>
</dbReference>
<dbReference type="GO" id="GO:0006431">
    <property type="term" value="P:methionyl-tRNA aminoacylation"/>
    <property type="evidence" value="ECO:0007669"/>
    <property type="project" value="UniProtKB-UniRule"/>
</dbReference>
<dbReference type="Gene3D" id="1.10.730.10">
    <property type="entry name" value="Isoleucyl-tRNA Synthetase, Domain 1"/>
    <property type="match status" value="1"/>
</dbReference>
<dbReference type="InterPro" id="IPR023458">
    <property type="entry name" value="Met-tRNA_ligase_1"/>
</dbReference>
<reference evidence="20 21" key="2">
    <citation type="journal article" date="2015" name="Genome Announc.">
        <title>Complete Genome Sequences of Evolved Arsenate-Resistant Metallosphaera sedula Strains.</title>
        <authorList>
            <person name="Ai C."/>
            <person name="McCarthy S."/>
            <person name="Schackwitz W."/>
            <person name="Martin J."/>
            <person name="Lipzen A."/>
            <person name="Blum P."/>
        </authorList>
    </citation>
    <scope>NUCLEOTIDE SEQUENCE [LARGE SCALE GENOMIC DNA]</scope>
    <source>
        <strain evidence="15 21">ARS120-1</strain>
        <strain evidence="16 20">ARS120-2</strain>
        <strain evidence="13 23">ARS50-1</strain>
        <strain evidence="14 22">ARS50-2</strain>
    </source>
</reference>
<dbReference type="GeneID" id="97612981"/>
<evidence type="ECO:0000313" key="12">
    <source>
        <dbReference type="EMBL" id="AIM28037.1"/>
    </source>
</evidence>
<accession>A0A088E8K9</accession>
<evidence type="ECO:0000256" key="5">
    <source>
        <dbReference type="ARBA" id="ARBA00022840"/>
    </source>
</evidence>
<evidence type="ECO:0000256" key="1">
    <source>
        <dbReference type="ARBA" id="ARBA00004496"/>
    </source>
</evidence>
<dbReference type="EMBL" id="CP008822">
    <property type="protein sequence ID" value="AIM28037.1"/>
    <property type="molecule type" value="Genomic_DNA"/>
</dbReference>
<keyword evidence="9" id="KW-0862">Zinc</keyword>
<comment type="subcellular location">
    <subcellularLocation>
        <location evidence="1 9">Cytoplasm</location>
    </subcellularLocation>
</comment>
<keyword evidence="7 9" id="KW-0030">Aminoacyl-tRNA synthetase</keyword>
<dbReference type="Proteomes" id="UP000062475">
    <property type="component" value="Chromosome"/>
</dbReference>
<dbReference type="Proteomes" id="UP000061362">
    <property type="component" value="Chromosome"/>
</dbReference>
<evidence type="ECO:0000313" key="19">
    <source>
        <dbReference type="Proteomes" id="UP000056255"/>
    </source>
</evidence>
<dbReference type="PRINTS" id="PR01041">
    <property type="entry name" value="TRNASYNTHMET"/>
</dbReference>
<comment type="function">
    <text evidence="9">Is required not only for elongation of protein synthesis but also for the initiation of all mRNA translation through initiator tRNA(fMet) aminoacylation.</text>
</comment>
<dbReference type="EMBL" id="CP012176">
    <property type="protein sequence ID" value="AKV83835.1"/>
    <property type="molecule type" value="Genomic_DNA"/>
</dbReference>
<keyword evidence="2 9" id="KW-0963">Cytoplasm</keyword>
<evidence type="ECO:0000313" key="15">
    <source>
        <dbReference type="EMBL" id="AKV79358.1"/>
    </source>
</evidence>
<dbReference type="InterPro" id="IPR014758">
    <property type="entry name" value="Met-tRNA_synth"/>
</dbReference>